<dbReference type="SUPFAM" id="SSF51695">
    <property type="entry name" value="PLC-like phosphodiesterases"/>
    <property type="match status" value="1"/>
</dbReference>
<keyword evidence="3" id="KW-0732">Signal</keyword>
<dbReference type="PROSITE" id="PS51704">
    <property type="entry name" value="GP_PDE"/>
    <property type="match status" value="1"/>
</dbReference>
<sequence length="391" mass="42055">METDESQVNALSAGSCTTGRRAFAVPTPASGVVEDMHATAVPSALAPMRPGRPVVVGHRGATAYRPEHTTASFELAIDLGADLVEPDVVVSRDGALVVRHENELSHSTDVAGRPEFADRRTTRVVDGRERTGWFTEDFTLAELRTLRTVERMPALRPLNTTYDGREGILTLADVVGIARRRSTADRQVRVLAELKKPSWFDHEAGVPMAELVAAELRRLGSAGPDGTVVVQSFDAAALRRLRADLGHRGPTMLQLVDDAGCDDHLVTPAGLREVSTYAQGIAPSRHRILLRDADQAMTGVSGLIAQAHRAGLLVVPWTLRPENAFLPRHLRRGEAPSGTGDMRTEARLLLALGVDGLITDAPEIAVAARAELYSPRPSRTSSRSGAVPGLR</sequence>
<dbReference type="InterPro" id="IPR030395">
    <property type="entry name" value="GP_PDE_dom"/>
</dbReference>
<evidence type="ECO:0000256" key="3">
    <source>
        <dbReference type="ARBA" id="ARBA00022729"/>
    </source>
</evidence>
<dbReference type="EC" id="3.1.4.46" evidence="2"/>
<evidence type="ECO:0000313" key="9">
    <source>
        <dbReference type="Proteomes" id="UP000198373"/>
    </source>
</evidence>
<dbReference type="Gene3D" id="3.20.20.190">
    <property type="entry name" value="Phosphatidylinositol (PI) phosphodiesterase"/>
    <property type="match status" value="1"/>
</dbReference>
<dbReference type="GO" id="GO:0042597">
    <property type="term" value="C:periplasmic space"/>
    <property type="evidence" value="ECO:0007669"/>
    <property type="project" value="TreeGrafter"/>
</dbReference>
<gene>
    <name evidence="8" type="ORF">SAMN06893096_109179</name>
</gene>
<evidence type="ECO:0000256" key="2">
    <source>
        <dbReference type="ARBA" id="ARBA00012247"/>
    </source>
</evidence>
<keyword evidence="9" id="KW-1185">Reference proteome</keyword>
<dbReference type="PANTHER" id="PTHR43620:SF7">
    <property type="entry name" value="GLYCEROPHOSPHODIESTER PHOSPHODIESTERASE GDPD5-RELATED"/>
    <property type="match status" value="1"/>
</dbReference>
<feature type="domain" description="GP-PDE" evidence="7">
    <location>
        <begin position="53"/>
        <end position="369"/>
    </location>
</feature>
<organism evidence="8 9">
    <name type="scientific">Geodermatophilus pulveris</name>
    <dbReference type="NCBI Taxonomy" id="1564159"/>
    <lineage>
        <taxon>Bacteria</taxon>
        <taxon>Bacillati</taxon>
        <taxon>Actinomycetota</taxon>
        <taxon>Actinomycetes</taxon>
        <taxon>Geodermatophilales</taxon>
        <taxon>Geodermatophilaceae</taxon>
        <taxon>Geodermatophilus</taxon>
    </lineage>
</organism>
<dbReference type="AlphaFoldDB" id="A0A239I2H6"/>
<accession>A0A239I2H6</accession>
<comment type="catalytic activity">
    <reaction evidence="6">
        <text>a sn-glycero-3-phosphodiester + H2O = an alcohol + sn-glycerol 3-phosphate + H(+)</text>
        <dbReference type="Rhea" id="RHEA:12969"/>
        <dbReference type="ChEBI" id="CHEBI:15377"/>
        <dbReference type="ChEBI" id="CHEBI:15378"/>
        <dbReference type="ChEBI" id="CHEBI:30879"/>
        <dbReference type="ChEBI" id="CHEBI:57597"/>
        <dbReference type="ChEBI" id="CHEBI:83408"/>
        <dbReference type="EC" id="3.1.4.46"/>
    </reaction>
</comment>
<dbReference type="EMBL" id="FZOO01000009">
    <property type="protein sequence ID" value="SNS87729.1"/>
    <property type="molecule type" value="Genomic_DNA"/>
</dbReference>
<evidence type="ECO:0000256" key="4">
    <source>
        <dbReference type="ARBA" id="ARBA00022798"/>
    </source>
</evidence>
<dbReference type="GO" id="GO:0006629">
    <property type="term" value="P:lipid metabolic process"/>
    <property type="evidence" value="ECO:0007669"/>
    <property type="project" value="InterPro"/>
</dbReference>
<evidence type="ECO:0000256" key="1">
    <source>
        <dbReference type="ARBA" id="ARBA00007277"/>
    </source>
</evidence>
<reference evidence="9" key="1">
    <citation type="submission" date="2017-06" db="EMBL/GenBank/DDBJ databases">
        <authorList>
            <person name="Varghese N."/>
            <person name="Submissions S."/>
        </authorList>
    </citation>
    <scope>NUCLEOTIDE SEQUENCE [LARGE SCALE GENOMIC DNA]</scope>
    <source>
        <strain evidence="9">DSM 46839</strain>
    </source>
</reference>
<protein>
    <recommendedName>
        <fullName evidence="2">glycerophosphodiester phosphodiesterase</fullName>
        <ecNumber evidence="2">3.1.4.46</ecNumber>
    </recommendedName>
</protein>
<dbReference type="Proteomes" id="UP000198373">
    <property type="component" value="Unassembled WGS sequence"/>
</dbReference>
<evidence type="ECO:0000256" key="6">
    <source>
        <dbReference type="ARBA" id="ARBA00047512"/>
    </source>
</evidence>
<proteinExistence type="inferred from homology"/>
<name>A0A239I2H6_9ACTN</name>
<dbReference type="GO" id="GO:0008889">
    <property type="term" value="F:glycerophosphodiester phosphodiesterase activity"/>
    <property type="evidence" value="ECO:0007669"/>
    <property type="project" value="UniProtKB-EC"/>
</dbReference>
<keyword evidence="4" id="KW-0319">Glycerol metabolism</keyword>
<keyword evidence="5" id="KW-0378">Hydrolase</keyword>
<evidence type="ECO:0000259" key="7">
    <source>
        <dbReference type="PROSITE" id="PS51704"/>
    </source>
</evidence>
<dbReference type="GO" id="GO:0006071">
    <property type="term" value="P:glycerol metabolic process"/>
    <property type="evidence" value="ECO:0007669"/>
    <property type="project" value="UniProtKB-KW"/>
</dbReference>
<dbReference type="Pfam" id="PF03009">
    <property type="entry name" value="GDPD"/>
    <property type="match status" value="1"/>
</dbReference>
<evidence type="ECO:0000313" key="8">
    <source>
        <dbReference type="EMBL" id="SNS87729.1"/>
    </source>
</evidence>
<dbReference type="InterPro" id="IPR017946">
    <property type="entry name" value="PLC-like_Pdiesterase_TIM-brl"/>
</dbReference>
<comment type="similarity">
    <text evidence="1">Belongs to the glycerophosphoryl diester phosphodiesterase family.</text>
</comment>
<evidence type="ECO:0000256" key="5">
    <source>
        <dbReference type="ARBA" id="ARBA00022801"/>
    </source>
</evidence>
<dbReference type="PANTHER" id="PTHR43620">
    <property type="entry name" value="GLYCEROPHOSPHORYL DIESTER PHOSPHODIESTERASE"/>
    <property type="match status" value="1"/>
</dbReference>